<organism evidence="2 3">
    <name type="scientific">Sarocladium strictum</name>
    <name type="common">Black bundle disease fungus</name>
    <name type="synonym">Acremonium strictum</name>
    <dbReference type="NCBI Taxonomy" id="5046"/>
    <lineage>
        <taxon>Eukaryota</taxon>
        <taxon>Fungi</taxon>
        <taxon>Dikarya</taxon>
        <taxon>Ascomycota</taxon>
        <taxon>Pezizomycotina</taxon>
        <taxon>Sordariomycetes</taxon>
        <taxon>Hypocreomycetidae</taxon>
        <taxon>Hypocreales</taxon>
        <taxon>Sarocladiaceae</taxon>
        <taxon>Sarocladium</taxon>
    </lineage>
</organism>
<sequence length="285" mass="32026">MEGPSESSAIDNEPWTTILRPESQIDHVLLDALANQNVTDMRAREPRDEDGQEATSTASRPRATRPVTLGASGAERRIVQDERTSGRGEPWPLPLRIRKNTSTTDRSAPQMSNQTPPSNLHPPEAPEGTHSMTLRAQARASTLSCSSQKYWEIEAPRLRVVFLAREMCRKVERSTLLSDSQADASALQRTGEVIEICLGRLETLGVLLRRDFDGHCDSAAPVARARLRTPLEHLSEALRYVQAAFILYSRQKKDWNVFLHPIHCLEHDTLDLSRKVLDYTRALMT</sequence>
<keyword evidence="3" id="KW-1185">Reference proteome</keyword>
<comment type="caution">
    <text evidence="2">The sequence shown here is derived from an EMBL/GenBank/DDBJ whole genome shotgun (WGS) entry which is preliminary data.</text>
</comment>
<feature type="compositionally biased region" description="Basic and acidic residues" evidence="1">
    <location>
        <begin position="74"/>
        <end position="86"/>
    </location>
</feature>
<evidence type="ECO:0000313" key="2">
    <source>
        <dbReference type="EMBL" id="KAK0391754.1"/>
    </source>
</evidence>
<evidence type="ECO:0000313" key="3">
    <source>
        <dbReference type="Proteomes" id="UP001175261"/>
    </source>
</evidence>
<dbReference type="EMBL" id="JAPDFR010000001">
    <property type="protein sequence ID" value="KAK0391754.1"/>
    <property type="molecule type" value="Genomic_DNA"/>
</dbReference>
<dbReference type="Proteomes" id="UP001175261">
    <property type="component" value="Unassembled WGS sequence"/>
</dbReference>
<gene>
    <name evidence="2" type="ORF">NLU13_1253</name>
</gene>
<name>A0AA39GRC7_SARSR</name>
<dbReference type="AlphaFoldDB" id="A0AA39GRC7"/>
<accession>A0AA39GRC7</accession>
<evidence type="ECO:0000256" key="1">
    <source>
        <dbReference type="SAM" id="MobiDB-lite"/>
    </source>
</evidence>
<feature type="compositionally biased region" description="Polar residues" evidence="1">
    <location>
        <begin position="100"/>
        <end position="118"/>
    </location>
</feature>
<proteinExistence type="predicted"/>
<protein>
    <submittedName>
        <fullName evidence="2">Uncharacterized protein</fullName>
    </submittedName>
</protein>
<reference evidence="2" key="1">
    <citation type="submission" date="2022-10" db="EMBL/GenBank/DDBJ databases">
        <title>Determination and structural analysis of whole genome sequence of Sarocladium strictum F4-1.</title>
        <authorList>
            <person name="Hu L."/>
            <person name="Jiang Y."/>
        </authorList>
    </citation>
    <scope>NUCLEOTIDE SEQUENCE</scope>
    <source>
        <strain evidence="2">F4-1</strain>
    </source>
</reference>
<feature type="region of interest" description="Disordered" evidence="1">
    <location>
        <begin position="37"/>
        <end position="129"/>
    </location>
</feature>